<proteinExistence type="predicted"/>
<reference evidence="2 3" key="1">
    <citation type="submission" date="2021-06" db="EMBL/GenBank/DDBJ databases">
        <title>Caerostris darwini draft genome.</title>
        <authorList>
            <person name="Kono N."/>
            <person name="Arakawa K."/>
        </authorList>
    </citation>
    <scope>NUCLEOTIDE SEQUENCE [LARGE SCALE GENOMIC DNA]</scope>
</reference>
<evidence type="ECO:0000256" key="1">
    <source>
        <dbReference type="SAM" id="MobiDB-lite"/>
    </source>
</evidence>
<comment type="caution">
    <text evidence="2">The sequence shown here is derived from an EMBL/GenBank/DDBJ whole genome shotgun (WGS) entry which is preliminary data.</text>
</comment>
<feature type="region of interest" description="Disordered" evidence="1">
    <location>
        <begin position="43"/>
        <end position="73"/>
    </location>
</feature>
<accession>A0AAV4PH85</accession>
<keyword evidence="3" id="KW-1185">Reference proteome</keyword>
<dbReference type="AlphaFoldDB" id="A0AAV4PH85"/>
<protein>
    <submittedName>
        <fullName evidence="2">Uncharacterized protein</fullName>
    </submittedName>
</protein>
<feature type="compositionally biased region" description="Basic residues" evidence="1">
    <location>
        <begin position="50"/>
        <end position="63"/>
    </location>
</feature>
<dbReference type="Proteomes" id="UP001054837">
    <property type="component" value="Unassembled WGS sequence"/>
</dbReference>
<name>A0AAV4PH85_9ARAC</name>
<evidence type="ECO:0000313" key="2">
    <source>
        <dbReference type="EMBL" id="GIX96727.1"/>
    </source>
</evidence>
<sequence length="91" mass="10519">MKTPTHGYNFKPETRNQHLLLLLKLEKQEVLDLRRQGLIERSVSNEGQLRRKKDAKKRKRGAKRAGGGASWVKNRWSIPSLSEGIDRRDKG</sequence>
<gene>
    <name evidence="2" type="ORF">CDAR_591561</name>
</gene>
<dbReference type="EMBL" id="BPLQ01002964">
    <property type="protein sequence ID" value="GIX96727.1"/>
    <property type="molecule type" value="Genomic_DNA"/>
</dbReference>
<evidence type="ECO:0000313" key="3">
    <source>
        <dbReference type="Proteomes" id="UP001054837"/>
    </source>
</evidence>
<organism evidence="2 3">
    <name type="scientific">Caerostris darwini</name>
    <dbReference type="NCBI Taxonomy" id="1538125"/>
    <lineage>
        <taxon>Eukaryota</taxon>
        <taxon>Metazoa</taxon>
        <taxon>Ecdysozoa</taxon>
        <taxon>Arthropoda</taxon>
        <taxon>Chelicerata</taxon>
        <taxon>Arachnida</taxon>
        <taxon>Araneae</taxon>
        <taxon>Araneomorphae</taxon>
        <taxon>Entelegynae</taxon>
        <taxon>Araneoidea</taxon>
        <taxon>Araneidae</taxon>
        <taxon>Caerostris</taxon>
    </lineage>
</organism>